<dbReference type="OrthoDB" id="8881899at2"/>
<evidence type="ECO:0000313" key="2">
    <source>
        <dbReference type="EMBL" id="KST65050.1"/>
    </source>
</evidence>
<organism evidence="2 3">
    <name type="scientific">Mastigocoleus testarum BC008</name>
    <dbReference type="NCBI Taxonomy" id="371196"/>
    <lineage>
        <taxon>Bacteria</taxon>
        <taxon>Bacillati</taxon>
        <taxon>Cyanobacteriota</taxon>
        <taxon>Cyanophyceae</taxon>
        <taxon>Nostocales</taxon>
        <taxon>Hapalosiphonaceae</taxon>
        <taxon>Mastigocoleus</taxon>
    </lineage>
</organism>
<keyword evidence="3" id="KW-1185">Reference proteome</keyword>
<reference evidence="2 3" key="1">
    <citation type="journal article" date="2015" name="Genome Announc.">
        <title>Draft Genome of the Euendolithic (true boring) Cyanobacterium Mastigocoleus testarum strain BC008.</title>
        <authorList>
            <person name="Guida B.S."/>
            <person name="Garcia-Pichel F."/>
        </authorList>
    </citation>
    <scope>NUCLEOTIDE SEQUENCE [LARGE SCALE GENOMIC DNA]</scope>
    <source>
        <strain evidence="2 3">BC008</strain>
    </source>
</reference>
<evidence type="ECO:0008006" key="4">
    <source>
        <dbReference type="Google" id="ProtNLM"/>
    </source>
</evidence>
<dbReference type="Gene3D" id="3.40.190.10">
    <property type="entry name" value="Periplasmic binding protein-like II"/>
    <property type="match status" value="1"/>
</dbReference>
<protein>
    <recommendedName>
        <fullName evidence="4">Tripartite tricarboxylate transporter substrate binding protein</fullName>
    </recommendedName>
</protein>
<dbReference type="PANTHER" id="PTHR42928">
    <property type="entry name" value="TRICARBOXYLATE-BINDING PROTEIN"/>
    <property type="match status" value="1"/>
</dbReference>
<comment type="similarity">
    <text evidence="1">Belongs to the UPF0065 (bug) family.</text>
</comment>
<dbReference type="SUPFAM" id="SSF53850">
    <property type="entry name" value="Periplasmic binding protein-like II"/>
    <property type="match status" value="1"/>
</dbReference>
<proteinExistence type="inferred from homology"/>
<dbReference type="PIRSF" id="PIRSF017082">
    <property type="entry name" value="YflP"/>
    <property type="match status" value="1"/>
</dbReference>
<gene>
    <name evidence="2" type="ORF">BC008_19795</name>
</gene>
<dbReference type="Pfam" id="PF03401">
    <property type="entry name" value="TctC"/>
    <property type="match status" value="1"/>
</dbReference>
<dbReference type="Proteomes" id="UP000053372">
    <property type="component" value="Unassembled WGS sequence"/>
</dbReference>
<evidence type="ECO:0000256" key="1">
    <source>
        <dbReference type="ARBA" id="ARBA00006987"/>
    </source>
</evidence>
<dbReference type="InterPro" id="IPR042100">
    <property type="entry name" value="Bug_dom1"/>
</dbReference>
<evidence type="ECO:0000313" key="3">
    <source>
        <dbReference type="Proteomes" id="UP000053372"/>
    </source>
</evidence>
<dbReference type="PANTHER" id="PTHR42928:SF1">
    <property type="entry name" value="BLR4371 PROTEIN"/>
    <property type="match status" value="1"/>
</dbReference>
<comment type="caution">
    <text evidence="2">The sequence shown here is derived from an EMBL/GenBank/DDBJ whole genome shotgun (WGS) entry which is preliminary data.</text>
</comment>
<dbReference type="CDD" id="cd07012">
    <property type="entry name" value="PBP2_Bug_TTT"/>
    <property type="match status" value="1"/>
</dbReference>
<dbReference type="EMBL" id="LMTZ01000113">
    <property type="protein sequence ID" value="KST65050.1"/>
    <property type="molecule type" value="Genomic_DNA"/>
</dbReference>
<name>A0A0V7ZKB7_9CYAN</name>
<sequence length="342" mass="38554">MLSLLGIGTFTVACRSTNDVRKSAVKSGTSTQATTQTDNEALVSNWQPEKRIEFIIMAGKGGGADKMARFMGKIIEDNNLSSQQFVPINKPNNSGAEALQYLQNAEDKNHTILVTLNSFYTTPLRNPELGIDIYSFTPIARMAEDSFVLWVHKDSGINNLEEFVKAAKTAGEKWQMAGTGRGQEDQIITNFLNSSYDLNISYLPFKGGGTVAKQLASKQVNSTVNNPSEALSFYEKGIFTPLAVFTAERLARFPDTPNFQEKDQDFDYDMQRSIVGPPGMSKETEIYYRNLFKKVYESPEWQKYMNDKSLKGNIIFGDYLKSYWKFQEEKHKQLLKKAGEIK</sequence>
<dbReference type="Gene3D" id="3.40.190.150">
    <property type="entry name" value="Bordetella uptake gene, domain 1"/>
    <property type="match status" value="1"/>
</dbReference>
<dbReference type="AlphaFoldDB" id="A0A0V7ZKB7"/>
<dbReference type="InterPro" id="IPR005064">
    <property type="entry name" value="BUG"/>
</dbReference>
<accession>A0A0V7ZKB7</accession>